<keyword evidence="1" id="KW-1133">Transmembrane helix</keyword>
<comment type="caution">
    <text evidence="2">The sequence shown here is derived from an EMBL/GenBank/DDBJ whole genome shotgun (WGS) entry which is preliminary data.</text>
</comment>
<name>A0ABQ8K3I2_9APHY</name>
<keyword evidence="3" id="KW-1185">Reference proteome</keyword>
<evidence type="ECO:0000313" key="3">
    <source>
        <dbReference type="Proteomes" id="UP000814176"/>
    </source>
</evidence>
<dbReference type="GeneID" id="71998553"/>
<dbReference type="EMBL" id="JADCUA010000029">
    <property type="protein sequence ID" value="KAH9830836.1"/>
    <property type="molecule type" value="Genomic_DNA"/>
</dbReference>
<evidence type="ECO:0000313" key="2">
    <source>
        <dbReference type="EMBL" id="KAH9830836.1"/>
    </source>
</evidence>
<gene>
    <name evidence="2" type="ORF">C8Q71DRAFT_323995</name>
</gene>
<reference evidence="2 3" key="1">
    <citation type="journal article" date="2021" name="Environ. Microbiol.">
        <title>Gene family expansions and transcriptome signatures uncover fungal adaptations to wood decay.</title>
        <authorList>
            <person name="Hage H."/>
            <person name="Miyauchi S."/>
            <person name="Viragh M."/>
            <person name="Drula E."/>
            <person name="Min B."/>
            <person name="Chaduli D."/>
            <person name="Navarro D."/>
            <person name="Favel A."/>
            <person name="Norest M."/>
            <person name="Lesage-Meessen L."/>
            <person name="Balint B."/>
            <person name="Merenyi Z."/>
            <person name="de Eugenio L."/>
            <person name="Morin E."/>
            <person name="Martinez A.T."/>
            <person name="Baldrian P."/>
            <person name="Stursova M."/>
            <person name="Martinez M.J."/>
            <person name="Novotny C."/>
            <person name="Magnuson J.K."/>
            <person name="Spatafora J.W."/>
            <person name="Maurice S."/>
            <person name="Pangilinan J."/>
            <person name="Andreopoulos W."/>
            <person name="LaButti K."/>
            <person name="Hundley H."/>
            <person name="Na H."/>
            <person name="Kuo A."/>
            <person name="Barry K."/>
            <person name="Lipzen A."/>
            <person name="Henrissat B."/>
            <person name="Riley R."/>
            <person name="Ahrendt S."/>
            <person name="Nagy L.G."/>
            <person name="Grigoriev I.V."/>
            <person name="Martin F."/>
            <person name="Rosso M.N."/>
        </authorList>
    </citation>
    <scope>NUCLEOTIDE SEQUENCE [LARGE SCALE GENOMIC DNA]</scope>
    <source>
        <strain evidence="2 3">CIRM-BRFM 1785</strain>
    </source>
</reference>
<evidence type="ECO:0000256" key="1">
    <source>
        <dbReference type="SAM" id="Phobius"/>
    </source>
</evidence>
<dbReference type="Proteomes" id="UP000814176">
    <property type="component" value="Unassembled WGS sequence"/>
</dbReference>
<keyword evidence="1" id="KW-0812">Transmembrane</keyword>
<feature type="transmembrane region" description="Helical" evidence="1">
    <location>
        <begin position="111"/>
        <end position="130"/>
    </location>
</feature>
<organism evidence="2 3">
    <name type="scientific">Rhodofomes roseus</name>
    <dbReference type="NCBI Taxonomy" id="34475"/>
    <lineage>
        <taxon>Eukaryota</taxon>
        <taxon>Fungi</taxon>
        <taxon>Dikarya</taxon>
        <taxon>Basidiomycota</taxon>
        <taxon>Agaricomycotina</taxon>
        <taxon>Agaricomycetes</taxon>
        <taxon>Polyporales</taxon>
        <taxon>Rhodofomes</taxon>
    </lineage>
</organism>
<proteinExistence type="predicted"/>
<sequence length="235" mass="25504">MHRRAARLAQPLVYASMPSAGGGASIVSVGTPPRLTHTRGHGHSLRCPLSSMRKNASGLGLDTGIMGWLDLRTIRRCTDRTARRARTSSSTHPQHIASATLAHTSLVQFDYIFSVYIIPAISLMLSLRPLHRLSPKPARRLASPSHTPLHTLARIHPSHTSSTSWCACRHAAANIWSPGMFSFVPLVPVVCSSVSFVCLSVCRGCYLTCRIGINIDGPARSYTSWSLELGIVFAV</sequence>
<keyword evidence="1" id="KW-0472">Membrane</keyword>
<dbReference type="RefSeq" id="XP_047774097.1">
    <property type="nucleotide sequence ID" value="XM_047917821.1"/>
</dbReference>
<protein>
    <submittedName>
        <fullName evidence="2">Uncharacterized protein</fullName>
    </submittedName>
</protein>
<accession>A0ABQ8K3I2</accession>